<keyword evidence="8" id="KW-0812">Transmembrane</keyword>
<comment type="caution">
    <text evidence="9">The sequence shown here is derived from an EMBL/GenBank/DDBJ whole genome shotgun (WGS) entry which is preliminary data.</text>
</comment>
<dbReference type="GO" id="GO:0016705">
    <property type="term" value="F:oxidoreductase activity, acting on paired donors, with incorporation or reduction of molecular oxygen"/>
    <property type="evidence" value="ECO:0007669"/>
    <property type="project" value="InterPro"/>
</dbReference>
<dbReference type="PANTHER" id="PTHR24291:SF50">
    <property type="entry name" value="BIFUNCTIONAL ALBAFLAVENONE MONOOXYGENASE_TERPENE SYNTHASE"/>
    <property type="match status" value="1"/>
</dbReference>
<dbReference type="EMBL" id="JAPVEA010000007">
    <property type="protein sequence ID" value="KAJ5444653.1"/>
    <property type="molecule type" value="Genomic_DNA"/>
</dbReference>
<evidence type="ECO:0000256" key="7">
    <source>
        <dbReference type="PIRSR" id="PIRSR602401-1"/>
    </source>
</evidence>
<dbReference type="GO" id="GO:0043386">
    <property type="term" value="P:mycotoxin biosynthetic process"/>
    <property type="evidence" value="ECO:0007669"/>
    <property type="project" value="UniProtKB-ARBA"/>
</dbReference>
<evidence type="ECO:0000256" key="5">
    <source>
        <dbReference type="ARBA" id="ARBA00023004"/>
    </source>
</evidence>
<evidence type="ECO:0000256" key="8">
    <source>
        <dbReference type="SAM" id="Phobius"/>
    </source>
</evidence>
<dbReference type="Gene3D" id="1.10.630.10">
    <property type="entry name" value="Cytochrome P450"/>
    <property type="match status" value="1"/>
</dbReference>
<dbReference type="InterPro" id="IPR050196">
    <property type="entry name" value="Cytochrome_P450_Monoox"/>
</dbReference>
<keyword evidence="3 7" id="KW-0479">Metal-binding</keyword>
<evidence type="ECO:0000256" key="1">
    <source>
        <dbReference type="ARBA" id="ARBA00010617"/>
    </source>
</evidence>
<comment type="cofactor">
    <cofactor evidence="7">
        <name>heme</name>
        <dbReference type="ChEBI" id="CHEBI:30413"/>
    </cofactor>
</comment>
<proteinExistence type="inferred from homology"/>
<gene>
    <name evidence="9" type="ORF">N7458_008525</name>
</gene>
<accession>A0AAD6C5J4</accession>
<evidence type="ECO:0000256" key="6">
    <source>
        <dbReference type="ARBA" id="ARBA00023033"/>
    </source>
</evidence>
<evidence type="ECO:0000313" key="10">
    <source>
        <dbReference type="Proteomes" id="UP001213681"/>
    </source>
</evidence>
<keyword evidence="10" id="KW-1185">Reference proteome</keyword>
<evidence type="ECO:0000256" key="2">
    <source>
        <dbReference type="ARBA" id="ARBA00022617"/>
    </source>
</evidence>
<comment type="similarity">
    <text evidence="1">Belongs to the cytochrome P450 family.</text>
</comment>
<evidence type="ECO:0000256" key="3">
    <source>
        <dbReference type="ARBA" id="ARBA00022723"/>
    </source>
</evidence>
<dbReference type="RefSeq" id="XP_056764733.1">
    <property type="nucleotide sequence ID" value="XM_056911907.1"/>
</dbReference>
<feature type="binding site" description="axial binding residue" evidence="7">
    <location>
        <position position="469"/>
    </location>
    <ligand>
        <name>heme</name>
        <dbReference type="ChEBI" id="CHEBI:30413"/>
    </ligand>
    <ligandPart>
        <name>Fe</name>
        <dbReference type="ChEBI" id="CHEBI:18248"/>
    </ligandPart>
</feature>
<dbReference type="InterPro" id="IPR036396">
    <property type="entry name" value="Cyt_P450_sf"/>
</dbReference>
<reference evidence="9" key="1">
    <citation type="submission" date="2022-12" db="EMBL/GenBank/DDBJ databases">
        <authorList>
            <person name="Petersen C."/>
        </authorList>
    </citation>
    <scope>NUCLEOTIDE SEQUENCE</scope>
    <source>
        <strain evidence="9">IBT 16125</strain>
    </source>
</reference>
<dbReference type="InterPro" id="IPR002401">
    <property type="entry name" value="Cyt_P450_E_grp-I"/>
</dbReference>
<reference evidence="9" key="2">
    <citation type="journal article" date="2023" name="IMA Fungus">
        <title>Comparative genomic study of the Penicillium genus elucidates a diverse pangenome and 15 lateral gene transfer events.</title>
        <authorList>
            <person name="Petersen C."/>
            <person name="Sorensen T."/>
            <person name="Nielsen M.R."/>
            <person name="Sondergaard T.E."/>
            <person name="Sorensen J.L."/>
            <person name="Fitzpatrick D.A."/>
            <person name="Frisvad J.C."/>
            <person name="Nielsen K.L."/>
        </authorList>
    </citation>
    <scope>NUCLEOTIDE SEQUENCE</scope>
    <source>
        <strain evidence="9">IBT 16125</strain>
    </source>
</reference>
<dbReference type="InterPro" id="IPR001128">
    <property type="entry name" value="Cyt_P450"/>
</dbReference>
<keyword evidence="6" id="KW-0503">Monooxygenase</keyword>
<dbReference type="AlphaFoldDB" id="A0AAD6C5J4"/>
<dbReference type="GO" id="GO:0004497">
    <property type="term" value="F:monooxygenase activity"/>
    <property type="evidence" value="ECO:0007669"/>
    <property type="project" value="UniProtKB-KW"/>
</dbReference>
<keyword evidence="8" id="KW-0472">Membrane</keyword>
<dbReference type="Proteomes" id="UP001213681">
    <property type="component" value="Unassembled WGS sequence"/>
</dbReference>
<dbReference type="SUPFAM" id="SSF48264">
    <property type="entry name" value="Cytochrome P450"/>
    <property type="match status" value="1"/>
</dbReference>
<organism evidence="9 10">
    <name type="scientific">Penicillium daleae</name>
    <dbReference type="NCBI Taxonomy" id="63821"/>
    <lineage>
        <taxon>Eukaryota</taxon>
        <taxon>Fungi</taxon>
        <taxon>Dikarya</taxon>
        <taxon>Ascomycota</taxon>
        <taxon>Pezizomycotina</taxon>
        <taxon>Eurotiomycetes</taxon>
        <taxon>Eurotiomycetidae</taxon>
        <taxon>Eurotiales</taxon>
        <taxon>Aspergillaceae</taxon>
        <taxon>Penicillium</taxon>
    </lineage>
</organism>
<keyword evidence="4" id="KW-0560">Oxidoreductase</keyword>
<protein>
    <submittedName>
        <fullName evidence="9">Cytochrome P450</fullName>
    </submittedName>
</protein>
<keyword evidence="2 7" id="KW-0349">Heme</keyword>
<sequence>MELAIQIAVLKRILGLFLVILLGRFIYRLFQVRMKQSPPHSFFLGHLPAFAKLMARYPRDTAGEIIPILLTKEYPELQAQGLVCMDVWPLANPMLAVFQPDMIAQFCQSPSMPKNDLLQTIFKDFTDCQDLLCSEGDHWKRWRSIFNPGFSSKNILSFIPALIEEIQVFKDTLLKNTHSDIVFPLITPATKATFDIIGRVVLGTRFGIQTSESRLYKAMKDQLGWISLPDRPNILHRRNSPFRRLAMWNNNRILRNEIIPILQRQMLEIDRSGSPQIISRLAIEAHLKQTGRTVDSASTDQVEEFLRVALAQIEIFLIAGHDTTASTLCYAYYCLHGNPDIADRVRQEHDRLLGPDPTQAAAVIASDPSVLHRLPYTSAVIKETLRLYPPIASVRSGSRSLHLVHPETNQRFPTEGFVLMSTSQATHRLPQYWPRPNDFLPDRWLGEEGSSVNSRKIAWRPFEQGPRNCIGQELAMLELKLMLVLTMRELDIAPAYAANAPRLFGEPAYQAKILSELTNHPKDGMPVRVRRRGLQQA</sequence>
<evidence type="ECO:0000313" key="9">
    <source>
        <dbReference type="EMBL" id="KAJ5444653.1"/>
    </source>
</evidence>
<dbReference type="PRINTS" id="PR00463">
    <property type="entry name" value="EP450I"/>
</dbReference>
<dbReference type="GO" id="GO:0005506">
    <property type="term" value="F:iron ion binding"/>
    <property type="evidence" value="ECO:0007669"/>
    <property type="project" value="InterPro"/>
</dbReference>
<dbReference type="GO" id="GO:0020037">
    <property type="term" value="F:heme binding"/>
    <property type="evidence" value="ECO:0007669"/>
    <property type="project" value="InterPro"/>
</dbReference>
<dbReference type="Pfam" id="PF00067">
    <property type="entry name" value="p450"/>
    <property type="match status" value="1"/>
</dbReference>
<dbReference type="PRINTS" id="PR00385">
    <property type="entry name" value="P450"/>
</dbReference>
<dbReference type="PANTHER" id="PTHR24291">
    <property type="entry name" value="CYTOCHROME P450 FAMILY 4"/>
    <property type="match status" value="1"/>
</dbReference>
<name>A0AAD6C5J4_9EURO</name>
<dbReference type="GeneID" id="81602150"/>
<evidence type="ECO:0000256" key="4">
    <source>
        <dbReference type="ARBA" id="ARBA00023002"/>
    </source>
</evidence>
<keyword evidence="8" id="KW-1133">Transmembrane helix</keyword>
<keyword evidence="5 7" id="KW-0408">Iron</keyword>
<feature type="transmembrane region" description="Helical" evidence="8">
    <location>
        <begin position="12"/>
        <end position="30"/>
    </location>
</feature>